<evidence type="ECO:0000313" key="5">
    <source>
        <dbReference type="Proteomes" id="UP001651880"/>
    </source>
</evidence>
<dbReference type="Proteomes" id="UP001651880">
    <property type="component" value="Unassembled WGS sequence"/>
</dbReference>
<dbReference type="InterPro" id="IPR022029">
    <property type="entry name" value="YoaR-like_PG-bd"/>
</dbReference>
<feature type="transmembrane region" description="Helical" evidence="2">
    <location>
        <begin position="12"/>
        <end position="32"/>
    </location>
</feature>
<dbReference type="PROSITE" id="PS51109">
    <property type="entry name" value="G5"/>
    <property type="match status" value="1"/>
</dbReference>
<keyword evidence="2" id="KW-1133">Transmembrane helix</keyword>
<dbReference type="InterPro" id="IPR007391">
    <property type="entry name" value="Vancomycin_resist_VanW"/>
</dbReference>
<comment type="caution">
    <text evidence="4">The sequence shown here is derived from an EMBL/GenBank/DDBJ whole genome shotgun (WGS) entry which is preliminary data.</text>
</comment>
<evidence type="ECO:0000259" key="3">
    <source>
        <dbReference type="PROSITE" id="PS51109"/>
    </source>
</evidence>
<dbReference type="RefSeq" id="WP_255229297.1">
    <property type="nucleotide sequence ID" value="NZ_JAJEKE010000028.1"/>
</dbReference>
<accession>A0ABT1NKE9</accession>
<evidence type="ECO:0000256" key="2">
    <source>
        <dbReference type="SAM" id="Phobius"/>
    </source>
</evidence>
<organism evidence="4 5">
    <name type="scientific">Lutispora saccharofermentans</name>
    <dbReference type="NCBI Taxonomy" id="3024236"/>
    <lineage>
        <taxon>Bacteria</taxon>
        <taxon>Bacillati</taxon>
        <taxon>Bacillota</taxon>
        <taxon>Clostridia</taxon>
        <taxon>Lutisporales</taxon>
        <taxon>Lutisporaceae</taxon>
        <taxon>Lutispora</taxon>
    </lineage>
</organism>
<protein>
    <submittedName>
        <fullName evidence="4">VanW family protein</fullName>
    </submittedName>
</protein>
<dbReference type="PANTHER" id="PTHR35788">
    <property type="entry name" value="EXPORTED PROTEIN-RELATED"/>
    <property type="match status" value="1"/>
</dbReference>
<keyword evidence="1" id="KW-0732">Signal</keyword>
<dbReference type="InterPro" id="IPR011098">
    <property type="entry name" value="G5_dom"/>
</dbReference>
<gene>
    <name evidence="4" type="ORF">LJD61_19635</name>
</gene>
<dbReference type="PANTHER" id="PTHR35788:SF1">
    <property type="entry name" value="EXPORTED PROTEIN"/>
    <property type="match status" value="1"/>
</dbReference>
<dbReference type="Gene3D" id="2.20.230.10">
    <property type="entry name" value="Resuscitation-promoting factor rpfb"/>
    <property type="match status" value="1"/>
</dbReference>
<dbReference type="Pfam" id="PF12229">
    <property type="entry name" value="PG_binding_4"/>
    <property type="match status" value="1"/>
</dbReference>
<feature type="domain" description="G5" evidence="3">
    <location>
        <begin position="378"/>
        <end position="457"/>
    </location>
</feature>
<dbReference type="SMART" id="SM01208">
    <property type="entry name" value="G5"/>
    <property type="match status" value="1"/>
</dbReference>
<dbReference type="EMBL" id="JAJEKE010000028">
    <property type="protein sequence ID" value="MCQ1531734.1"/>
    <property type="molecule type" value="Genomic_DNA"/>
</dbReference>
<dbReference type="Pfam" id="PF04294">
    <property type="entry name" value="VanW"/>
    <property type="match status" value="1"/>
</dbReference>
<keyword evidence="2" id="KW-0472">Membrane</keyword>
<evidence type="ECO:0000313" key="4">
    <source>
        <dbReference type="EMBL" id="MCQ1531734.1"/>
    </source>
</evidence>
<proteinExistence type="predicted"/>
<name>A0ABT1NKE9_9FIRM</name>
<keyword evidence="2" id="KW-0812">Transmembrane</keyword>
<dbReference type="Pfam" id="PF07501">
    <property type="entry name" value="G5"/>
    <property type="match status" value="1"/>
</dbReference>
<keyword evidence="5" id="KW-1185">Reference proteome</keyword>
<sequence>MASRRYQLTRAAKITIMQLFICFVGLIFGFMWEIYDQNEKWDKLIYPGIKVAGIDLSGKTKEEGINLIKSGYIDALIQNGANVIINGRTYIMDCSRLISGYDVDGAVDNAIAAGKSLSFLNKYQLIKQGMAKEYDISFKYNDRYLEEFVGLIESDINTEPANAGIAITYEGNIEIIEDVKGHKLQAGRLGEHIKENVESGAIGHIAIEAPVEEVEASVTAGQLHVIDTKLSSFSTSLASSSASRTHNIELAAQAINGSILMPGQTFSFNDHVGERTKKRGYVAAPVLEDGNYKPGIGGGICQVSTTLYRAALDSGVKIIERRNHGLPSSYIGLGLDATVSWGNIDLKFQNTLDYPIFIEAYAKEKNLNINMYSNSNLSNRTYIIRNKVYAKIPAEIKIFEDPDLPKGRTVVAKKGSDGYKVKVTRQTYEKGILVNSETISNDYYRPINGIIKKGIRDEI</sequence>
<dbReference type="InterPro" id="IPR052913">
    <property type="entry name" value="Glycopeptide_resist_protein"/>
</dbReference>
<reference evidence="4 5" key="1">
    <citation type="submission" date="2021-10" db="EMBL/GenBank/DDBJ databases">
        <title>Lutispora strain m25 sp. nov., a thermophilic, non-spore-forming bacterium isolated from a lab-scale methanogenic bioreactor digesting anaerobic sludge.</title>
        <authorList>
            <person name="El Houari A."/>
            <person name="Mcdonald J."/>
        </authorList>
    </citation>
    <scope>NUCLEOTIDE SEQUENCE [LARGE SCALE GENOMIC DNA]</scope>
    <source>
        <strain evidence="5">m25</strain>
    </source>
</reference>
<evidence type="ECO:0000256" key="1">
    <source>
        <dbReference type="ARBA" id="ARBA00022729"/>
    </source>
</evidence>